<dbReference type="PANTHER" id="PTHR34386">
    <property type="entry name" value="GLUTAREDOXIN"/>
    <property type="match status" value="1"/>
</dbReference>
<dbReference type="EMBL" id="AEEH01000014">
    <property type="protein sequence ID" value="EFM26214.1"/>
    <property type="molecule type" value="Genomic_DNA"/>
</dbReference>
<dbReference type="eggNOG" id="COG0695">
    <property type="taxonomic scope" value="Bacteria"/>
</dbReference>
<dbReference type="SUPFAM" id="SSF52833">
    <property type="entry name" value="Thioredoxin-like"/>
    <property type="match status" value="1"/>
</dbReference>
<dbReference type="InterPro" id="IPR002109">
    <property type="entry name" value="Glutaredoxin"/>
</dbReference>
<dbReference type="InterPro" id="IPR036249">
    <property type="entry name" value="Thioredoxin-like_sf"/>
</dbReference>
<dbReference type="PROSITE" id="PS51354">
    <property type="entry name" value="GLUTAREDOXIN_2"/>
    <property type="match status" value="1"/>
</dbReference>
<dbReference type="OrthoDB" id="3174166at2"/>
<dbReference type="Proteomes" id="UP000003280">
    <property type="component" value="Unassembled WGS sequence"/>
</dbReference>
<dbReference type="PANTHER" id="PTHR34386:SF1">
    <property type="entry name" value="GLUTAREDOXIN-LIKE PROTEIN NRDH"/>
    <property type="match status" value="1"/>
</dbReference>
<dbReference type="RefSeq" id="WP_008901070.1">
    <property type="nucleotide sequence ID" value="NZ_GL397071.1"/>
</dbReference>
<dbReference type="PROSITE" id="PS50404">
    <property type="entry name" value="GST_NTER"/>
    <property type="match status" value="1"/>
</dbReference>
<dbReference type="STRING" id="862517.HMPREF9225_0234"/>
<feature type="domain" description="GST N-terminal" evidence="1">
    <location>
        <begin position="2"/>
        <end position="76"/>
    </location>
</feature>
<dbReference type="Gene3D" id="3.40.30.10">
    <property type="entry name" value="Glutaredoxin"/>
    <property type="match status" value="1"/>
</dbReference>
<dbReference type="GO" id="GO:0045454">
    <property type="term" value="P:cell redox homeostasis"/>
    <property type="evidence" value="ECO:0007669"/>
    <property type="project" value="TreeGrafter"/>
</dbReference>
<evidence type="ECO:0000313" key="3">
    <source>
        <dbReference type="Proteomes" id="UP000003280"/>
    </source>
</evidence>
<dbReference type="InterPro" id="IPR051548">
    <property type="entry name" value="Grx-like_ET"/>
</dbReference>
<dbReference type="HOGENOM" id="CLU_026126_9_3_9"/>
<dbReference type="PROSITE" id="PS00195">
    <property type="entry name" value="GLUTAREDOXIN_1"/>
    <property type="match status" value="1"/>
</dbReference>
<reference evidence="2 3" key="1">
    <citation type="submission" date="2010-07" db="EMBL/GenBank/DDBJ databases">
        <authorList>
            <person name="Muzny D."/>
            <person name="Qin X."/>
            <person name="Deng J."/>
            <person name="Jiang H."/>
            <person name="Liu Y."/>
            <person name="Qu J."/>
            <person name="Song X.-Z."/>
            <person name="Zhang L."/>
            <person name="Thornton R."/>
            <person name="Coyle M."/>
            <person name="Francisco L."/>
            <person name="Jackson L."/>
            <person name="Javaid M."/>
            <person name="Korchina V."/>
            <person name="Kovar C."/>
            <person name="Mata R."/>
            <person name="Mathew T."/>
            <person name="Ngo R."/>
            <person name="Nguyen L."/>
            <person name="Nguyen N."/>
            <person name="Okwuonu G."/>
            <person name="Ongeri F."/>
            <person name="Pham C."/>
            <person name="Simmons D."/>
            <person name="Wilczek-Boney K."/>
            <person name="Hale W."/>
            <person name="Jakkamsetti A."/>
            <person name="Pham P."/>
            <person name="Ruth R."/>
            <person name="San Lucas F."/>
            <person name="Warren J."/>
            <person name="Zhang J."/>
            <person name="Zhao Z."/>
            <person name="Zhou C."/>
            <person name="Zhu D."/>
            <person name="Lee S."/>
            <person name="Bess C."/>
            <person name="Blankenburg K."/>
            <person name="Forbes L."/>
            <person name="Fu Q."/>
            <person name="Gubbala S."/>
            <person name="Hirani K."/>
            <person name="Jayaseelan J.C."/>
            <person name="Lara F."/>
            <person name="Munidasa M."/>
            <person name="Palculict T."/>
            <person name="Patil S."/>
            <person name="Pu L.-L."/>
            <person name="Saada N."/>
            <person name="Tang L."/>
            <person name="Weissenberger G."/>
            <person name="Zhu Y."/>
            <person name="Hemphill L."/>
            <person name="Shang Y."/>
            <person name="Youmans B."/>
            <person name="Ayvaz T."/>
            <person name="Ross M."/>
            <person name="Santibanez J."/>
            <person name="Aqrawi P."/>
            <person name="Gross S."/>
            <person name="Joshi V."/>
            <person name="Fowler G."/>
            <person name="Nazareth L."/>
            <person name="Reid J."/>
            <person name="Worley K."/>
            <person name="Petrosino J."/>
            <person name="Highlander S."/>
            <person name="Gibbs R."/>
        </authorList>
    </citation>
    <scope>NUCLEOTIDE SEQUENCE [LARGE SCALE GENOMIC DNA]</scope>
    <source>
        <strain evidence="2 3">ATCC BAA-1640</strain>
    </source>
</reference>
<evidence type="ECO:0000313" key="2">
    <source>
        <dbReference type="EMBL" id="EFM26214.1"/>
    </source>
</evidence>
<proteinExistence type="predicted"/>
<name>E0NJ95_9FIRM</name>
<dbReference type="CDD" id="cd02976">
    <property type="entry name" value="NrdH"/>
    <property type="match status" value="1"/>
</dbReference>
<dbReference type="InterPro" id="IPR011767">
    <property type="entry name" value="GLR_AS"/>
</dbReference>
<dbReference type="Pfam" id="PF00462">
    <property type="entry name" value="Glutaredoxin"/>
    <property type="match status" value="1"/>
</dbReference>
<dbReference type="AlphaFoldDB" id="E0NJ95"/>
<comment type="caution">
    <text evidence="2">The sequence shown here is derived from an EMBL/GenBank/DDBJ whole genome shotgun (WGS) entry which is preliminary data.</text>
</comment>
<dbReference type="NCBIfam" id="TIGR02196">
    <property type="entry name" value="GlrX_YruB"/>
    <property type="match status" value="1"/>
</dbReference>
<protein>
    <submittedName>
        <fullName evidence="2">Glutaredoxin</fullName>
    </submittedName>
</protein>
<dbReference type="GO" id="GO:0009055">
    <property type="term" value="F:electron transfer activity"/>
    <property type="evidence" value="ECO:0007669"/>
    <property type="project" value="TreeGrafter"/>
</dbReference>
<dbReference type="InterPro" id="IPR004045">
    <property type="entry name" value="Glutathione_S-Trfase_N"/>
</dbReference>
<keyword evidence="3" id="KW-1185">Reference proteome</keyword>
<gene>
    <name evidence="2" type="primary">grxC2</name>
    <name evidence="2" type="ORF">HMPREF9225_0234</name>
</gene>
<organism evidence="2 3">
    <name type="scientific">Peptoniphilus duerdenii ATCC BAA-1640</name>
    <dbReference type="NCBI Taxonomy" id="862517"/>
    <lineage>
        <taxon>Bacteria</taxon>
        <taxon>Bacillati</taxon>
        <taxon>Bacillota</taxon>
        <taxon>Tissierellia</taxon>
        <taxon>Tissierellales</taxon>
        <taxon>Peptoniphilaceae</taxon>
        <taxon>Peptoniphilus</taxon>
    </lineage>
</organism>
<accession>E0NJ95</accession>
<dbReference type="InterPro" id="IPR011911">
    <property type="entry name" value="GlrX_YruB"/>
</dbReference>
<sequence length="76" mass="8512">MEKIKVYTSSTCPYCVMAKEYLAEKGLEYEEKNVQTDKAARQELMKMGYTGVPVVVIGDEEIVGFDKAKIDEALGK</sequence>
<evidence type="ECO:0000259" key="1">
    <source>
        <dbReference type="PROSITE" id="PS50404"/>
    </source>
</evidence>